<evidence type="ECO:0000259" key="1">
    <source>
        <dbReference type="Pfam" id="PF26308"/>
    </source>
</evidence>
<feature type="domain" description="YopA central" evidence="1">
    <location>
        <begin position="112"/>
        <end position="233"/>
    </location>
</feature>
<proteinExistence type="predicted"/>
<dbReference type="Pfam" id="PF26308">
    <property type="entry name" value="YopA_M"/>
    <property type="match status" value="1"/>
</dbReference>
<dbReference type="EMBL" id="CP029709">
    <property type="protein sequence ID" value="QCR14807.1"/>
    <property type="molecule type" value="Genomic_DNA"/>
</dbReference>
<name>A0A4P8QTK8_METMZ</name>
<protein>
    <recommendedName>
        <fullName evidence="1">YopA central domain-containing protein</fullName>
    </recommendedName>
</protein>
<evidence type="ECO:0000313" key="2">
    <source>
        <dbReference type="EMBL" id="QCR14807.1"/>
    </source>
</evidence>
<dbReference type="Proteomes" id="UP000300067">
    <property type="component" value="Chromosome"/>
</dbReference>
<organism evidence="2 3">
    <name type="scientific">Methanosarcina mazei</name>
    <name type="common">Methanosarcina frisia</name>
    <dbReference type="NCBI Taxonomy" id="2209"/>
    <lineage>
        <taxon>Archaea</taxon>
        <taxon>Methanobacteriati</taxon>
        <taxon>Methanobacteriota</taxon>
        <taxon>Stenosarchaea group</taxon>
        <taxon>Methanomicrobia</taxon>
        <taxon>Methanosarcinales</taxon>
        <taxon>Methanosarcinaceae</taxon>
        <taxon>Methanosarcina</taxon>
    </lineage>
</organism>
<evidence type="ECO:0000313" key="3">
    <source>
        <dbReference type="Proteomes" id="UP000300067"/>
    </source>
</evidence>
<dbReference type="RefSeq" id="WP_137726624.1">
    <property type="nucleotide sequence ID" value="NZ_CP029709.1"/>
</dbReference>
<dbReference type="InterPro" id="IPR058684">
    <property type="entry name" value="YopA_M"/>
</dbReference>
<sequence>MDNISAFGDWNQSILIAKDEAFFKEDNEIILSGDAEVRLDLLPNPRIKVYVNNIQIFEYETAYQLSCLAFQPLDLELKNVKKPIKGSMSENNIFNSKSFVWSSHEPIIGVGDDDTQIQYVVFHLLNFKKVLKPVKLKCENWIIELLPSQKYEERFKKLENYGGYAITHHGCLKKVDDTPFSSKEAEEILFALFLFFSFAKGDQCGAVYPMGFDPSDNKVWESWYAPHVTSFSNTTSWFVELYPKHLEDLFFGFMHKLHESGWKDTFRRVLYWYYTANNSNIDSGIILAQTALEKLIYMYFKGNPIDGDAAKQLKKLLSELGIPVCINLDTPELLKLAKEVNKLVKKKKEEEKLLDIKTKNRPSKWTDAPNALMEMRNYLVHPEHKYDPVDFRPAIYETKTLGLWYLELSLLKLCGYSGEYHNRLTSKWVNQIEHVP</sequence>
<gene>
    <name evidence="2" type="ORF">DKM28_00940</name>
</gene>
<dbReference type="AlphaFoldDB" id="A0A4P8QTK8"/>
<reference evidence="2 3" key="1">
    <citation type="submission" date="2018-05" db="EMBL/GenBank/DDBJ databases">
        <title>Methanosarcina gilichinskyana sp. nov., a novel methanogenic archaeon isolated from Holocene permafrost, North East Russia.</title>
        <authorList>
            <person name="Oshurkova V."/>
            <person name="Meer M."/>
            <person name="Bochkareva O."/>
            <person name="Shcherbakova V."/>
        </authorList>
    </citation>
    <scope>NUCLEOTIDE SEQUENCE [LARGE SCALE GENOMIC DNA]</scope>
    <source>
        <strain evidence="2 3">JL01</strain>
    </source>
</reference>
<accession>A0A4P8QTK8</accession>